<evidence type="ECO:0000259" key="3">
    <source>
        <dbReference type="PROSITE" id="PS51004"/>
    </source>
</evidence>
<dbReference type="PROSITE" id="PS51004">
    <property type="entry name" value="SEMA"/>
    <property type="match status" value="1"/>
</dbReference>
<dbReference type="InterPro" id="IPR027231">
    <property type="entry name" value="Semaphorin"/>
</dbReference>
<feature type="non-terminal residue" evidence="4">
    <location>
        <position position="1"/>
    </location>
</feature>
<dbReference type="GO" id="GO:0045499">
    <property type="term" value="F:chemorepellent activity"/>
    <property type="evidence" value="ECO:0007669"/>
    <property type="project" value="TreeGrafter"/>
</dbReference>
<evidence type="ECO:0000256" key="2">
    <source>
        <dbReference type="PROSITE-ProRule" id="PRU00352"/>
    </source>
</evidence>
<dbReference type="Proteomes" id="UP000727407">
    <property type="component" value="Unassembled WGS sequence"/>
</dbReference>
<dbReference type="GO" id="GO:0005615">
    <property type="term" value="C:extracellular space"/>
    <property type="evidence" value="ECO:0007669"/>
    <property type="project" value="TreeGrafter"/>
</dbReference>
<dbReference type="GO" id="GO:0071526">
    <property type="term" value="P:semaphorin-plexin signaling pathway"/>
    <property type="evidence" value="ECO:0007669"/>
    <property type="project" value="TreeGrafter"/>
</dbReference>
<dbReference type="Gene3D" id="2.130.10.10">
    <property type="entry name" value="YVTN repeat-like/Quinoprotein amine dehydrogenase"/>
    <property type="match status" value="1"/>
</dbReference>
<reference evidence="4" key="1">
    <citation type="submission" date="2020-07" db="EMBL/GenBank/DDBJ databases">
        <title>Clarias magur genome sequencing, assembly and annotation.</title>
        <authorList>
            <person name="Kushwaha B."/>
            <person name="Kumar R."/>
            <person name="Das P."/>
            <person name="Joshi C.G."/>
            <person name="Kumar D."/>
            <person name="Nagpure N.S."/>
            <person name="Pandey M."/>
            <person name="Agarwal S."/>
            <person name="Srivastava S."/>
            <person name="Singh M."/>
            <person name="Sahoo L."/>
            <person name="Jayasankar P."/>
            <person name="Meher P.K."/>
            <person name="Koringa P.G."/>
            <person name="Iquebal M.A."/>
            <person name="Das S.P."/>
            <person name="Bit A."/>
            <person name="Patnaik S."/>
            <person name="Patel N."/>
            <person name="Shah T.M."/>
            <person name="Hinsu A."/>
            <person name="Jena J.K."/>
        </authorList>
    </citation>
    <scope>NUCLEOTIDE SEQUENCE</scope>
    <source>
        <strain evidence="4">CIFAMagur01</strain>
        <tissue evidence="4">Testis</tissue>
    </source>
</reference>
<dbReference type="GO" id="GO:0007411">
    <property type="term" value="P:axon guidance"/>
    <property type="evidence" value="ECO:0007669"/>
    <property type="project" value="TreeGrafter"/>
</dbReference>
<dbReference type="PANTHER" id="PTHR11036">
    <property type="entry name" value="SEMAPHORIN"/>
    <property type="match status" value="1"/>
</dbReference>
<organism evidence="4 5">
    <name type="scientific">Clarias magur</name>
    <name type="common">Asian catfish</name>
    <name type="synonym">Macropteronotus magur</name>
    <dbReference type="NCBI Taxonomy" id="1594786"/>
    <lineage>
        <taxon>Eukaryota</taxon>
        <taxon>Metazoa</taxon>
        <taxon>Chordata</taxon>
        <taxon>Craniata</taxon>
        <taxon>Vertebrata</taxon>
        <taxon>Euteleostomi</taxon>
        <taxon>Actinopterygii</taxon>
        <taxon>Neopterygii</taxon>
        <taxon>Teleostei</taxon>
        <taxon>Ostariophysi</taxon>
        <taxon>Siluriformes</taxon>
        <taxon>Clariidae</taxon>
        <taxon>Clarias</taxon>
    </lineage>
</organism>
<sequence>SYTDGNLVLENNQHEGAGRCPFDPFKRSASELVDGELYSATTENSLGTEPVMMRSLKDSTRTEFGSSWLW</sequence>
<evidence type="ECO:0000256" key="1">
    <source>
        <dbReference type="ARBA" id="ARBA00023180"/>
    </source>
</evidence>
<name>A0A8J4WQJ1_CLAMG</name>
<dbReference type="PANTHER" id="PTHR11036:SF135">
    <property type="entry name" value="SEMAPHORIN 4D ISOFORM X1-RELATED"/>
    <property type="match status" value="1"/>
</dbReference>
<proteinExistence type="predicted"/>
<comment type="caution">
    <text evidence="2">Lacks conserved residue(s) required for the propagation of feature annotation.</text>
</comment>
<evidence type="ECO:0000313" key="4">
    <source>
        <dbReference type="EMBL" id="KAF5880686.1"/>
    </source>
</evidence>
<dbReference type="SUPFAM" id="SSF101912">
    <property type="entry name" value="Sema domain"/>
    <property type="match status" value="1"/>
</dbReference>
<feature type="non-terminal residue" evidence="4">
    <location>
        <position position="70"/>
    </location>
</feature>
<dbReference type="GO" id="GO:0030335">
    <property type="term" value="P:positive regulation of cell migration"/>
    <property type="evidence" value="ECO:0007669"/>
    <property type="project" value="TreeGrafter"/>
</dbReference>
<dbReference type="InterPro" id="IPR001627">
    <property type="entry name" value="Semap_dom"/>
</dbReference>
<accession>A0A8J4WQJ1</accession>
<dbReference type="GO" id="GO:0043931">
    <property type="term" value="P:ossification involved in bone maturation"/>
    <property type="evidence" value="ECO:0007669"/>
    <property type="project" value="TreeGrafter"/>
</dbReference>
<dbReference type="OrthoDB" id="9988752at2759"/>
<dbReference type="InterPro" id="IPR036352">
    <property type="entry name" value="Semap_dom_sf"/>
</dbReference>
<feature type="domain" description="Sema" evidence="3">
    <location>
        <begin position="1"/>
        <end position="70"/>
    </location>
</feature>
<gene>
    <name evidence="4" type="ORF">DAT39_023202</name>
</gene>
<dbReference type="EMBL" id="QNUK01001493">
    <property type="protein sequence ID" value="KAF5880686.1"/>
    <property type="molecule type" value="Genomic_DNA"/>
</dbReference>
<evidence type="ECO:0000313" key="5">
    <source>
        <dbReference type="Proteomes" id="UP000727407"/>
    </source>
</evidence>
<keyword evidence="1" id="KW-0325">Glycoprotein</keyword>
<comment type="caution">
    <text evidence="4">The sequence shown here is derived from an EMBL/GenBank/DDBJ whole genome shotgun (WGS) entry which is preliminary data.</text>
</comment>
<dbReference type="GO" id="GO:0000122">
    <property type="term" value="P:negative regulation of transcription by RNA polymerase II"/>
    <property type="evidence" value="ECO:0007669"/>
    <property type="project" value="TreeGrafter"/>
</dbReference>
<dbReference type="GO" id="GO:0005886">
    <property type="term" value="C:plasma membrane"/>
    <property type="evidence" value="ECO:0007669"/>
    <property type="project" value="TreeGrafter"/>
</dbReference>
<protein>
    <submittedName>
        <fullName evidence="4">Semaphorin-4E-like</fullName>
    </submittedName>
</protein>
<dbReference type="InterPro" id="IPR015943">
    <property type="entry name" value="WD40/YVTN_repeat-like_dom_sf"/>
</dbReference>
<keyword evidence="5" id="KW-1185">Reference proteome</keyword>
<dbReference type="GO" id="GO:0030215">
    <property type="term" value="F:semaphorin receptor binding"/>
    <property type="evidence" value="ECO:0007669"/>
    <property type="project" value="InterPro"/>
</dbReference>
<dbReference type="GO" id="GO:0001755">
    <property type="term" value="P:neural crest cell migration"/>
    <property type="evidence" value="ECO:0007669"/>
    <property type="project" value="TreeGrafter"/>
</dbReference>
<dbReference type="AlphaFoldDB" id="A0A8J4WQJ1"/>